<gene>
    <name evidence="6" type="ordered locus">Suden_0868</name>
</gene>
<dbReference type="Pfam" id="PF01230">
    <property type="entry name" value="HIT"/>
    <property type="match status" value="1"/>
</dbReference>
<protein>
    <submittedName>
        <fullName evidence="6">Histidine triad (HIT) protein</fullName>
    </submittedName>
</protein>
<dbReference type="Proteomes" id="UP000002714">
    <property type="component" value="Chromosome"/>
</dbReference>
<dbReference type="AlphaFoldDB" id="Q30S85"/>
<dbReference type="EMBL" id="CP000153">
    <property type="protein sequence ID" value="ABB44146.1"/>
    <property type="molecule type" value="Genomic_DNA"/>
</dbReference>
<dbReference type="InterPro" id="IPR011146">
    <property type="entry name" value="HIT-like"/>
</dbReference>
<proteinExistence type="predicted"/>
<dbReference type="RefSeq" id="WP_011372498.1">
    <property type="nucleotide sequence ID" value="NC_007575.1"/>
</dbReference>
<evidence type="ECO:0000313" key="6">
    <source>
        <dbReference type="EMBL" id="ABB44146.1"/>
    </source>
</evidence>
<dbReference type="PROSITE" id="PS51084">
    <property type="entry name" value="HIT_2"/>
    <property type="match status" value="1"/>
</dbReference>
<dbReference type="KEGG" id="tdn:Suden_0868"/>
<evidence type="ECO:0000313" key="7">
    <source>
        <dbReference type="Proteomes" id="UP000002714"/>
    </source>
</evidence>
<evidence type="ECO:0000256" key="2">
    <source>
        <dbReference type="PIRSR" id="PIRSR601310-3"/>
    </source>
</evidence>
<dbReference type="eggNOG" id="COG0537">
    <property type="taxonomic scope" value="Bacteria"/>
</dbReference>
<evidence type="ECO:0000259" key="5">
    <source>
        <dbReference type="PROSITE" id="PS51084"/>
    </source>
</evidence>
<keyword evidence="7" id="KW-1185">Reference proteome</keyword>
<dbReference type="InterPro" id="IPR036265">
    <property type="entry name" value="HIT-like_sf"/>
</dbReference>
<organism evidence="6 7">
    <name type="scientific">Sulfurimonas denitrificans (strain ATCC 33889 / DSM 1251)</name>
    <name type="common">Thiomicrospira denitrificans (strain ATCC 33889 / DSM 1251)</name>
    <dbReference type="NCBI Taxonomy" id="326298"/>
    <lineage>
        <taxon>Bacteria</taxon>
        <taxon>Pseudomonadati</taxon>
        <taxon>Campylobacterota</taxon>
        <taxon>Epsilonproteobacteria</taxon>
        <taxon>Campylobacterales</taxon>
        <taxon>Sulfurimonadaceae</taxon>
        <taxon>Sulfurimonas</taxon>
    </lineage>
</organism>
<sequence>MCIFCKIINNEIPSNIVLENKKFLAFNDINPKAPTHILVIPKLHVESFNEVTPKSMKKMTKFMQDVAKEAGVEQSGYRIITNIGEDGGQEVKHLHFHLLGGAKLAWPDLIDNNPKNDTDKKSTPNPKNRAKK</sequence>
<dbReference type="InterPro" id="IPR019808">
    <property type="entry name" value="Histidine_triad_CS"/>
</dbReference>
<dbReference type="CDD" id="cd01276">
    <property type="entry name" value="PKCI_related"/>
    <property type="match status" value="1"/>
</dbReference>
<dbReference type="PRINTS" id="PR00332">
    <property type="entry name" value="HISTRIAD"/>
</dbReference>
<dbReference type="STRING" id="326298.Suden_0868"/>
<dbReference type="PANTHER" id="PTHR23089">
    <property type="entry name" value="HISTIDINE TRIAD HIT PROTEIN"/>
    <property type="match status" value="1"/>
</dbReference>
<feature type="short sequence motif" description="Histidine triad motif" evidence="2 3">
    <location>
        <begin position="93"/>
        <end position="97"/>
    </location>
</feature>
<dbReference type="GO" id="GO:0003824">
    <property type="term" value="F:catalytic activity"/>
    <property type="evidence" value="ECO:0007669"/>
    <property type="project" value="InterPro"/>
</dbReference>
<dbReference type="PROSITE" id="PS00892">
    <property type="entry name" value="HIT_1"/>
    <property type="match status" value="1"/>
</dbReference>
<evidence type="ECO:0000256" key="3">
    <source>
        <dbReference type="PROSITE-ProRule" id="PRU00464"/>
    </source>
</evidence>
<reference evidence="6 7" key="1">
    <citation type="journal article" date="2008" name="Appl. Environ. Microbiol.">
        <title>Genome of the epsilonproteobacterial chemolithoautotroph Sulfurimonas denitrificans.</title>
        <authorList>
            <person name="Sievert S.M."/>
            <person name="Scott K.M."/>
            <person name="Klotz M.G."/>
            <person name="Chain P.S.G."/>
            <person name="Hauser L.J."/>
            <person name="Hemp J."/>
            <person name="Huegler M."/>
            <person name="Land M."/>
            <person name="Lapidus A."/>
            <person name="Larimer F.W."/>
            <person name="Lucas S."/>
            <person name="Malfatti S.A."/>
            <person name="Meyer F."/>
            <person name="Paulsen I.T."/>
            <person name="Ren Q."/>
            <person name="Simon J."/>
            <person name="Bailey K."/>
            <person name="Diaz E."/>
            <person name="Fitzpatrick K.A."/>
            <person name="Glover B."/>
            <person name="Gwatney N."/>
            <person name="Korajkic A."/>
            <person name="Long A."/>
            <person name="Mobberley J.M."/>
            <person name="Pantry S.N."/>
            <person name="Pazder G."/>
            <person name="Peterson S."/>
            <person name="Quintanilla J.D."/>
            <person name="Sprinkle R."/>
            <person name="Stephens J."/>
            <person name="Thomas P."/>
            <person name="Vaughn R."/>
            <person name="Weber M.J."/>
            <person name="Wooten L.L."/>
        </authorList>
    </citation>
    <scope>NUCLEOTIDE SEQUENCE [LARGE SCALE GENOMIC DNA]</scope>
    <source>
        <strain evidence="7">ATCC 33889 / DSM 1251</strain>
    </source>
</reference>
<feature type="active site" description="Tele-AMP-histidine intermediate" evidence="1">
    <location>
        <position position="95"/>
    </location>
</feature>
<evidence type="ECO:0000256" key="4">
    <source>
        <dbReference type="SAM" id="MobiDB-lite"/>
    </source>
</evidence>
<feature type="region of interest" description="Disordered" evidence="4">
    <location>
        <begin position="110"/>
        <end position="132"/>
    </location>
</feature>
<dbReference type="InterPro" id="IPR001310">
    <property type="entry name" value="Histidine_triad_HIT"/>
</dbReference>
<evidence type="ECO:0000256" key="1">
    <source>
        <dbReference type="PIRSR" id="PIRSR601310-1"/>
    </source>
</evidence>
<feature type="domain" description="HIT" evidence="5">
    <location>
        <begin position="3"/>
        <end position="111"/>
    </location>
</feature>
<dbReference type="SUPFAM" id="SSF54197">
    <property type="entry name" value="HIT-like"/>
    <property type="match status" value="1"/>
</dbReference>
<accession>Q30S85</accession>
<dbReference type="HOGENOM" id="CLU_056776_8_1_7"/>
<dbReference type="Gene3D" id="3.30.428.10">
    <property type="entry name" value="HIT-like"/>
    <property type="match status" value="1"/>
</dbReference>
<dbReference type="OrthoDB" id="9784774at2"/>
<name>Q30S85_SULDN</name>